<organism evidence="2 3">
    <name type="scientific">Xenopus laevis</name>
    <name type="common">African clawed frog</name>
    <dbReference type="NCBI Taxonomy" id="8355"/>
    <lineage>
        <taxon>Eukaryota</taxon>
        <taxon>Metazoa</taxon>
        <taxon>Chordata</taxon>
        <taxon>Craniata</taxon>
        <taxon>Vertebrata</taxon>
        <taxon>Euteleostomi</taxon>
        <taxon>Amphibia</taxon>
        <taxon>Batrachia</taxon>
        <taxon>Anura</taxon>
        <taxon>Pipoidea</taxon>
        <taxon>Pipidae</taxon>
        <taxon>Xenopodinae</taxon>
        <taxon>Xenopus</taxon>
        <taxon>Xenopus</taxon>
    </lineage>
</organism>
<feature type="region of interest" description="Disordered" evidence="1">
    <location>
        <begin position="71"/>
        <end position="103"/>
    </location>
</feature>
<dbReference type="EMBL" id="CM004483">
    <property type="protein sequence ID" value="OCT61077.1"/>
    <property type="molecule type" value="Genomic_DNA"/>
</dbReference>
<reference evidence="3" key="1">
    <citation type="journal article" date="2016" name="Nature">
        <title>Genome evolution in the allotetraploid frog Xenopus laevis.</title>
        <authorList>
            <person name="Session A.M."/>
            <person name="Uno Y."/>
            <person name="Kwon T."/>
            <person name="Chapman J.A."/>
            <person name="Toyoda A."/>
            <person name="Takahashi S."/>
            <person name="Fukui A."/>
            <person name="Hikosaka A."/>
            <person name="Suzuki A."/>
            <person name="Kondo M."/>
            <person name="van Heeringen S.J."/>
            <person name="Quigley I."/>
            <person name="Heinz S."/>
            <person name="Ogino H."/>
            <person name="Ochi H."/>
            <person name="Hellsten U."/>
            <person name="Lyons J.B."/>
            <person name="Simakov O."/>
            <person name="Putnam N."/>
            <person name="Stites J."/>
            <person name="Kuroki Y."/>
            <person name="Tanaka T."/>
            <person name="Michiue T."/>
            <person name="Watanabe M."/>
            <person name="Bogdanovic O."/>
            <person name="Lister R."/>
            <person name="Georgiou G."/>
            <person name="Paranjpe S.S."/>
            <person name="van Kruijsbergen I."/>
            <person name="Shu S."/>
            <person name="Carlson J."/>
            <person name="Kinoshita T."/>
            <person name="Ohta Y."/>
            <person name="Mawaribuchi S."/>
            <person name="Jenkins J."/>
            <person name="Grimwood J."/>
            <person name="Schmutz J."/>
            <person name="Mitros T."/>
            <person name="Mozaffari S.V."/>
            <person name="Suzuki Y."/>
            <person name="Haramoto Y."/>
            <person name="Yamamoto T.S."/>
            <person name="Takagi C."/>
            <person name="Heald R."/>
            <person name="Miller K."/>
            <person name="Haudenschild C."/>
            <person name="Kitzman J."/>
            <person name="Nakayama T."/>
            <person name="Izutsu Y."/>
            <person name="Robert J."/>
            <person name="Fortriede J."/>
            <person name="Burns K."/>
            <person name="Lotay V."/>
            <person name="Karimi K."/>
            <person name="Yasuoka Y."/>
            <person name="Dichmann D.S."/>
            <person name="Flajnik M.F."/>
            <person name="Houston D.W."/>
            <person name="Shendure J."/>
            <person name="DuPasquier L."/>
            <person name="Vize P.D."/>
            <person name="Zorn A.M."/>
            <person name="Ito M."/>
            <person name="Marcotte E.M."/>
            <person name="Wallingford J.B."/>
            <person name="Ito Y."/>
            <person name="Asashima M."/>
            <person name="Ueno N."/>
            <person name="Matsuda Y."/>
            <person name="Veenstra G.J."/>
            <person name="Fujiyama A."/>
            <person name="Harland R.M."/>
            <person name="Taira M."/>
            <person name="Rokhsar D.S."/>
        </authorList>
    </citation>
    <scope>NUCLEOTIDE SEQUENCE [LARGE SCALE GENOMIC DNA]</scope>
    <source>
        <strain evidence="3">J</strain>
    </source>
</reference>
<evidence type="ECO:0000313" key="3">
    <source>
        <dbReference type="Proteomes" id="UP000694892"/>
    </source>
</evidence>
<dbReference type="AlphaFoldDB" id="A0A974BUU0"/>
<sequence length="103" mass="12225">MHYGLWCRKITGSCHLSCKSPTFHSLRRVQKSSLKIQRYIQYMQSITSEHTFTSDSSAWLQKRNQCIDESRQKRSLLQTKHKTTARDEDIRIHHAVQKQSLHK</sequence>
<feature type="compositionally biased region" description="Basic residues" evidence="1">
    <location>
        <begin position="93"/>
        <end position="103"/>
    </location>
</feature>
<proteinExistence type="predicted"/>
<gene>
    <name evidence="2" type="ORF">XELAEV_18047106mg</name>
</gene>
<protein>
    <submittedName>
        <fullName evidence="2">Uncharacterized protein</fullName>
    </submittedName>
</protein>
<evidence type="ECO:0000256" key="1">
    <source>
        <dbReference type="SAM" id="MobiDB-lite"/>
    </source>
</evidence>
<dbReference type="Proteomes" id="UP000694892">
    <property type="component" value="Chromosome 9_10S"/>
</dbReference>
<evidence type="ECO:0000313" key="2">
    <source>
        <dbReference type="EMBL" id="OCT61077.1"/>
    </source>
</evidence>
<accession>A0A974BUU0</accession>
<name>A0A974BUU0_XENLA</name>